<evidence type="ECO:0000313" key="9">
    <source>
        <dbReference type="EMBL" id="BDR93515.1"/>
    </source>
</evidence>
<evidence type="ECO:0000259" key="8">
    <source>
        <dbReference type="Pfam" id="PF07687"/>
    </source>
</evidence>
<feature type="domain" description="Peptidase M20 dimerisation" evidence="8">
    <location>
        <begin position="204"/>
        <end position="314"/>
    </location>
</feature>
<proteinExistence type="inferred from homology"/>
<sequence>MRSKIDLGDVLKYVDGQRDFAIELYRGFIPIKALAPENGGDGEWDRANYLLGVAKRYFDEVRVMEAPDNRVSRGSRPNVIALIKGLDASRTYWVIAHMDTVPEGDRSLWSYDPFKATVVGDTIYGRGVEDDGQGIVMGITVGKVLRELGIRPPINYGLILASDEEVGSKHGIQYIINREPNLITGRDLVVVPDAGNADGTMIEIAEKGILWVRITVYGKQAHASLPELGLNAYRLGSELTLEIDRKLHEVFNYEDPLFIPPRSTFEPTKVEPNVGNVNTIPGRHVFYIDCRILPKYGIDEVLKVIRDTANNYCDKHGCKVDVEVVSREDPVQPTSADSEIIKRLSKAIRIVRGLEPKLLGIGGGTYARYLRARGIPVAVWMTSKETAHAPDEHVFLSDVINDIKTVVASLLTEP</sequence>
<evidence type="ECO:0000256" key="4">
    <source>
        <dbReference type="ARBA" id="ARBA00022723"/>
    </source>
</evidence>
<dbReference type="InterPro" id="IPR010182">
    <property type="entry name" value="ArgE/DapE"/>
</dbReference>
<dbReference type="EMBL" id="AP026830">
    <property type="protein sequence ID" value="BDR93515.1"/>
    <property type="molecule type" value="Genomic_DNA"/>
</dbReference>
<dbReference type="SUPFAM" id="SSF55031">
    <property type="entry name" value="Bacterial exopeptidase dimerisation domain"/>
    <property type="match status" value="1"/>
</dbReference>
<dbReference type="PANTHER" id="PTHR43808">
    <property type="entry name" value="ACETYLORNITHINE DEACETYLASE"/>
    <property type="match status" value="1"/>
</dbReference>
<comment type="similarity">
    <text evidence="3">Belongs to the peptidase M20A family.</text>
</comment>
<comment type="cofactor">
    <cofactor evidence="1">
        <name>Co(2+)</name>
        <dbReference type="ChEBI" id="CHEBI:48828"/>
    </cofactor>
</comment>
<accession>A0A830EFH3</accession>
<dbReference type="PANTHER" id="PTHR43808:SF32">
    <property type="entry name" value="ARGE_DAPE-RELATED DEACYLASE"/>
    <property type="match status" value="1"/>
</dbReference>
<evidence type="ECO:0000256" key="3">
    <source>
        <dbReference type="ARBA" id="ARBA00006247"/>
    </source>
</evidence>
<dbReference type="OrthoDB" id="24854at2157"/>
<keyword evidence="4" id="KW-0479">Metal-binding</keyword>
<dbReference type="NCBIfam" id="TIGR01910">
    <property type="entry name" value="DapE-ArgE"/>
    <property type="match status" value="1"/>
</dbReference>
<evidence type="ECO:0000256" key="5">
    <source>
        <dbReference type="ARBA" id="ARBA00022801"/>
    </source>
</evidence>
<dbReference type="InterPro" id="IPR011650">
    <property type="entry name" value="Peptidase_M20_dimer"/>
</dbReference>
<evidence type="ECO:0000313" key="10">
    <source>
        <dbReference type="EMBL" id="GGI77758.1"/>
    </source>
</evidence>
<dbReference type="EMBL" id="BMNM01000004">
    <property type="protein sequence ID" value="GGI77758.1"/>
    <property type="molecule type" value="Genomic_DNA"/>
</dbReference>
<reference evidence="10" key="1">
    <citation type="journal article" date="2014" name="Int. J. Syst. Evol. Microbiol.">
        <title>Complete genome sequence of Corynebacterium casei LMG S-19264T (=DSM 44701T), isolated from a smear-ripened cheese.</title>
        <authorList>
            <consortium name="US DOE Joint Genome Institute (JGI-PGF)"/>
            <person name="Walter F."/>
            <person name="Albersmeier A."/>
            <person name="Kalinowski J."/>
            <person name="Ruckert C."/>
        </authorList>
    </citation>
    <scope>NUCLEOTIDE SEQUENCE</scope>
    <source>
        <strain evidence="10">JCM 11219</strain>
    </source>
</reference>
<reference evidence="10" key="2">
    <citation type="submission" date="2020-09" db="EMBL/GenBank/DDBJ databases">
        <authorList>
            <person name="Sun Q."/>
            <person name="Ohkuma M."/>
        </authorList>
    </citation>
    <scope>NUCLEOTIDE SEQUENCE</scope>
    <source>
        <strain evidence="10">JCM 11219</strain>
    </source>
</reference>
<keyword evidence="10" id="KW-0808">Transferase</keyword>
<dbReference type="Proteomes" id="UP000657075">
    <property type="component" value="Unassembled WGS sequence"/>
</dbReference>
<dbReference type="SUPFAM" id="SSF53187">
    <property type="entry name" value="Zn-dependent exopeptidases"/>
    <property type="match status" value="1"/>
</dbReference>
<comment type="cofactor">
    <cofactor evidence="2">
        <name>Zn(2+)</name>
        <dbReference type="ChEBI" id="CHEBI:29105"/>
    </cofactor>
</comment>
<dbReference type="InterPro" id="IPR036264">
    <property type="entry name" value="Bact_exopeptidase_dim_dom"/>
</dbReference>
<dbReference type="RefSeq" id="WP_188603214.1">
    <property type="nucleotide sequence ID" value="NZ_AP026830.1"/>
</dbReference>
<dbReference type="NCBIfam" id="NF010589">
    <property type="entry name" value="PRK13983.1"/>
    <property type="match status" value="1"/>
</dbReference>
<keyword evidence="5" id="KW-0378">Hydrolase</keyword>
<dbReference type="GeneID" id="76208148"/>
<evidence type="ECO:0000313" key="11">
    <source>
        <dbReference type="Proteomes" id="UP000657075"/>
    </source>
</evidence>
<evidence type="ECO:0000313" key="12">
    <source>
        <dbReference type="Proteomes" id="UP001060771"/>
    </source>
</evidence>
<dbReference type="Pfam" id="PF07687">
    <property type="entry name" value="M20_dimer"/>
    <property type="match status" value="1"/>
</dbReference>
<dbReference type="Gene3D" id="3.30.70.360">
    <property type="match status" value="1"/>
</dbReference>
<evidence type="ECO:0000256" key="1">
    <source>
        <dbReference type="ARBA" id="ARBA00001941"/>
    </source>
</evidence>
<keyword evidence="10" id="KW-0032">Aminotransferase</keyword>
<keyword evidence="7" id="KW-0170">Cobalt</keyword>
<name>A0A830EFH3_9CREN</name>
<evidence type="ECO:0000256" key="6">
    <source>
        <dbReference type="ARBA" id="ARBA00022833"/>
    </source>
</evidence>
<evidence type="ECO:0000256" key="7">
    <source>
        <dbReference type="ARBA" id="ARBA00023285"/>
    </source>
</evidence>
<dbReference type="AlphaFoldDB" id="A0A830EFH3"/>
<organism evidence="10 11">
    <name type="scientific">Vulcanisaeta souniana JCM 11219</name>
    <dbReference type="NCBI Taxonomy" id="1293586"/>
    <lineage>
        <taxon>Archaea</taxon>
        <taxon>Thermoproteota</taxon>
        <taxon>Thermoprotei</taxon>
        <taxon>Thermoproteales</taxon>
        <taxon>Thermoproteaceae</taxon>
        <taxon>Vulcanisaeta</taxon>
    </lineage>
</organism>
<reference evidence="12" key="3">
    <citation type="submission" date="2022-09" db="EMBL/GenBank/DDBJ databases">
        <title>Complete genome sequence of Vulcanisaeta souniana.</title>
        <authorList>
            <person name="Kato S."/>
            <person name="Itoh T."/>
            <person name="Ohkuma M."/>
        </authorList>
    </citation>
    <scope>NUCLEOTIDE SEQUENCE [LARGE SCALE GENOMIC DNA]</scope>
    <source>
        <strain evidence="12">JCM 11219</strain>
    </source>
</reference>
<dbReference type="GO" id="GO:0046872">
    <property type="term" value="F:metal ion binding"/>
    <property type="evidence" value="ECO:0007669"/>
    <property type="project" value="UniProtKB-KW"/>
</dbReference>
<dbReference type="Proteomes" id="UP001060771">
    <property type="component" value="Chromosome"/>
</dbReference>
<evidence type="ECO:0000256" key="2">
    <source>
        <dbReference type="ARBA" id="ARBA00001947"/>
    </source>
</evidence>
<keyword evidence="12" id="KW-1185">Reference proteome</keyword>
<dbReference type="InterPro" id="IPR002933">
    <property type="entry name" value="Peptidase_M20"/>
</dbReference>
<dbReference type="GO" id="GO:0016787">
    <property type="term" value="F:hydrolase activity"/>
    <property type="evidence" value="ECO:0007669"/>
    <property type="project" value="UniProtKB-KW"/>
</dbReference>
<reference evidence="9" key="4">
    <citation type="journal article" date="2023" name="Microbiol. Resour. Announc.">
        <title>Complete Genome Sequence of Vulcanisaeta souniana Strain IC-059, a Hyperthermophilic Archaeon Isolated from Hot Spring Water in Japan.</title>
        <authorList>
            <person name="Kato S."/>
            <person name="Itoh T."/>
            <person name="Wu L."/>
            <person name="Ma J."/>
            <person name="Ohkuma M."/>
        </authorList>
    </citation>
    <scope>NUCLEOTIDE SEQUENCE</scope>
    <source>
        <strain evidence="9">JCM 11219</strain>
    </source>
</reference>
<gene>
    <name evidence="10" type="ORF">GCM10007112_13200</name>
    <name evidence="9" type="ORF">Vsou_26080</name>
</gene>
<keyword evidence="6" id="KW-0862">Zinc</keyword>
<dbReference type="InterPro" id="IPR050072">
    <property type="entry name" value="Peptidase_M20A"/>
</dbReference>
<dbReference type="Gene3D" id="3.40.630.10">
    <property type="entry name" value="Zn peptidases"/>
    <property type="match status" value="2"/>
</dbReference>
<dbReference type="GO" id="GO:0008483">
    <property type="term" value="F:transaminase activity"/>
    <property type="evidence" value="ECO:0007669"/>
    <property type="project" value="UniProtKB-KW"/>
</dbReference>
<dbReference type="Pfam" id="PF01546">
    <property type="entry name" value="Peptidase_M20"/>
    <property type="match status" value="1"/>
</dbReference>
<protein>
    <submittedName>
        <fullName evidence="10">Diaminopimelate aminotransferase</fullName>
    </submittedName>
</protein>